<sequence>MKNLFLLLLFFFTTTVFSRPCVIHYTDGTTENVEISFPLTVGVKKFKVKINGEKKEIDPKLIEYLSIDLNDGADKAIFMRGQGYYFNDGELNKSEKASSWLLVNGVTDSGYVVTNIGWVYHIQKVRGVEKIVVTYLKGNINFGVSKLGDDGYFKFLWTKKRRLKKQFARVQPHLFPDCPNLPELIDNVDTKRDEDFVYSIIEQYEKCKNN</sequence>
<evidence type="ECO:0000313" key="2">
    <source>
        <dbReference type="EMBL" id="PJR03726.1"/>
    </source>
</evidence>
<dbReference type="EMBL" id="NIPO01000001">
    <property type="protein sequence ID" value="PJR03726.1"/>
    <property type="molecule type" value="Genomic_DNA"/>
</dbReference>
<evidence type="ECO:0000313" key="3">
    <source>
        <dbReference type="Proteomes" id="UP000231960"/>
    </source>
</evidence>
<keyword evidence="3" id="KW-1185">Reference proteome</keyword>
<feature type="chain" id="PRO_5014870632" evidence="1">
    <location>
        <begin position="19"/>
        <end position="210"/>
    </location>
</feature>
<keyword evidence="1" id="KW-0732">Signal</keyword>
<feature type="signal peptide" evidence="1">
    <location>
        <begin position="1"/>
        <end position="18"/>
    </location>
</feature>
<name>A0A2M9R4C2_9FLAO</name>
<reference evidence="2 3" key="1">
    <citation type="submission" date="2017-06" db="EMBL/GenBank/DDBJ databases">
        <title>Description of Avrilella dinanensis gen. nov. sp. nov.</title>
        <authorList>
            <person name="Leyer C."/>
            <person name="Sassi M."/>
            <person name="Minet J."/>
            <person name="Kayal S."/>
            <person name="Cattoir V."/>
        </authorList>
    </citation>
    <scope>NUCLEOTIDE SEQUENCE [LARGE SCALE GENOMIC DNA]</scope>
    <source>
        <strain evidence="2 3">UR159</strain>
    </source>
</reference>
<accession>A0A2M9R4C2</accession>
<protein>
    <submittedName>
        <fullName evidence="2">Uncharacterized protein</fullName>
    </submittedName>
</protein>
<organism evidence="2 3">
    <name type="scientific">Avrilella dinanensis</name>
    <dbReference type="NCBI Taxonomy" id="2008672"/>
    <lineage>
        <taxon>Bacteria</taxon>
        <taxon>Pseudomonadati</taxon>
        <taxon>Bacteroidota</taxon>
        <taxon>Flavobacteriia</taxon>
        <taxon>Flavobacteriales</taxon>
        <taxon>Flavobacteriaceae</taxon>
        <taxon>Avrilella</taxon>
    </lineage>
</organism>
<dbReference type="RefSeq" id="WP_100677294.1">
    <property type="nucleotide sequence ID" value="NZ_NIPO01000001.1"/>
</dbReference>
<comment type="caution">
    <text evidence="2">The sequence shown here is derived from an EMBL/GenBank/DDBJ whole genome shotgun (WGS) entry which is preliminary data.</text>
</comment>
<dbReference type="AlphaFoldDB" id="A0A2M9R4C2"/>
<dbReference type="Proteomes" id="UP000231960">
    <property type="component" value="Unassembled WGS sequence"/>
</dbReference>
<evidence type="ECO:0000256" key="1">
    <source>
        <dbReference type="SAM" id="SignalP"/>
    </source>
</evidence>
<gene>
    <name evidence="2" type="ORF">CDL10_03710</name>
</gene>
<dbReference type="OrthoDB" id="9887309at2"/>
<proteinExistence type="predicted"/>